<keyword evidence="1 2" id="KW-0732">Signal</keyword>
<evidence type="ECO:0000256" key="2">
    <source>
        <dbReference type="SAM" id="SignalP"/>
    </source>
</evidence>
<reference evidence="3 4" key="1">
    <citation type="submission" date="2018-06" db="EMBL/GenBank/DDBJ databases">
        <title>Three novel Pseudomonas species isolated from symptomatic oak.</title>
        <authorList>
            <person name="Bueno-Gonzalez V."/>
            <person name="Brady C."/>
        </authorList>
    </citation>
    <scope>NUCLEOTIDE SEQUENCE [LARGE SCALE GENOMIC DNA]</scope>
    <source>
        <strain evidence="3 4">P17C</strain>
    </source>
</reference>
<dbReference type="Pfam" id="PF13343">
    <property type="entry name" value="SBP_bac_6"/>
    <property type="match status" value="1"/>
</dbReference>
<dbReference type="PANTHER" id="PTHR30006">
    <property type="entry name" value="THIAMINE-BINDING PERIPLASMIC PROTEIN-RELATED"/>
    <property type="match status" value="1"/>
</dbReference>
<gene>
    <name evidence="3" type="ORF">DNJ96_03675</name>
</gene>
<evidence type="ECO:0000256" key="1">
    <source>
        <dbReference type="ARBA" id="ARBA00022729"/>
    </source>
</evidence>
<evidence type="ECO:0000313" key="4">
    <source>
        <dbReference type="Proteomes" id="UP000292639"/>
    </source>
</evidence>
<dbReference type="EMBL" id="QJUP01000003">
    <property type="protein sequence ID" value="TBU98824.1"/>
    <property type="molecule type" value="Genomic_DNA"/>
</dbReference>
<name>A0A4Q9RCJ2_9GAMM</name>
<protein>
    <submittedName>
        <fullName evidence="3">ABC transporter substrate-binding protein</fullName>
    </submittedName>
</protein>
<proteinExistence type="predicted"/>
<dbReference type="PANTHER" id="PTHR30006:SF24">
    <property type="entry name" value="SLL0237 PROTEIN"/>
    <property type="match status" value="1"/>
</dbReference>
<keyword evidence="4" id="KW-1185">Reference proteome</keyword>
<sequence>MHRTTLHSTGMRVTVQRLLALAVLLALAASGAARAGDRVRVLTSYPEELTVRYQAAFEARHPGKRVEILWRQSADALAWLRRQRGQVDVYWAPAPGNFAALRDQRRLLRLELDREALPDAVGGSPISDAEGYFAAFELVGYGIAYNREALARLGLEAPLEWRELAAAAYQGQVQMPIPGRVGFAPALVEALLQGEGWDAGWALLAAIAGNGALAGRGGNRADADDVAAGRVAARMTIDFFAARAIADGAPVAFAYPRRTLYNPAQIAIFADAPNPAGARAFVDFALSDAGQRLLLHPDVRRLPVRKALYLSVELPAQPFASDSLGYDGELGRARQGLVAALFDIALVRRNDELVELWRRLQQAEGGGQAQHPALLRARQLLSAAPMALAEQADSELRQAFANPTTASEPLRTRREAEWMAAVDARIAAARAALRQAAR</sequence>
<comment type="caution">
    <text evidence="3">The sequence shown here is derived from an EMBL/GenBank/DDBJ whole genome shotgun (WGS) entry which is preliminary data.</text>
</comment>
<dbReference type="Proteomes" id="UP000292639">
    <property type="component" value="Unassembled WGS sequence"/>
</dbReference>
<dbReference type="SUPFAM" id="SSF53850">
    <property type="entry name" value="Periplasmic binding protein-like II"/>
    <property type="match status" value="1"/>
</dbReference>
<feature type="signal peptide" evidence="2">
    <location>
        <begin position="1"/>
        <end position="35"/>
    </location>
</feature>
<dbReference type="Gene3D" id="3.40.190.10">
    <property type="entry name" value="Periplasmic binding protein-like II"/>
    <property type="match status" value="2"/>
</dbReference>
<dbReference type="RefSeq" id="WP_131183842.1">
    <property type="nucleotide sequence ID" value="NZ_QJUO01000007.1"/>
</dbReference>
<evidence type="ECO:0000313" key="3">
    <source>
        <dbReference type="EMBL" id="TBU98824.1"/>
    </source>
</evidence>
<feature type="chain" id="PRO_5020988271" evidence="2">
    <location>
        <begin position="36"/>
        <end position="438"/>
    </location>
</feature>
<accession>A0A4Q9RCJ2</accession>
<dbReference type="AlphaFoldDB" id="A0A4Q9RCJ2"/>
<organism evidence="3 4">
    <name type="scientific">Stutzerimonas kirkiae</name>
    <dbReference type="NCBI Taxonomy" id="2211392"/>
    <lineage>
        <taxon>Bacteria</taxon>
        <taxon>Pseudomonadati</taxon>
        <taxon>Pseudomonadota</taxon>
        <taxon>Gammaproteobacteria</taxon>
        <taxon>Pseudomonadales</taxon>
        <taxon>Pseudomonadaceae</taxon>
        <taxon>Stutzerimonas</taxon>
    </lineage>
</organism>